<evidence type="ECO:0000256" key="1">
    <source>
        <dbReference type="SAM" id="MobiDB-lite"/>
    </source>
</evidence>
<name>A0ABR3V7C1_9PEZI</name>
<feature type="region of interest" description="Disordered" evidence="1">
    <location>
        <begin position="22"/>
        <end position="98"/>
    </location>
</feature>
<dbReference type="Proteomes" id="UP001586593">
    <property type="component" value="Unassembled WGS sequence"/>
</dbReference>
<dbReference type="SUPFAM" id="SSF49764">
    <property type="entry name" value="HSP20-like chaperones"/>
    <property type="match status" value="1"/>
</dbReference>
<dbReference type="EMBL" id="JAZHXJ010002601">
    <property type="protein sequence ID" value="KAL1837683.1"/>
    <property type="molecule type" value="Genomic_DNA"/>
</dbReference>
<feature type="region of interest" description="Disordered" evidence="1">
    <location>
        <begin position="135"/>
        <end position="158"/>
    </location>
</feature>
<reference evidence="2 3" key="1">
    <citation type="journal article" date="2024" name="Commun. Biol.">
        <title>Comparative genomic analysis of thermophilic fungi reveals convergent evolutionary adaptations and gene losses.</title>
        <authorList>
            <person name="Steindorff A.S."/>
            <person name="Aguilar-Pontes M.V."/>
            <person name="Robinson A.J."/>
            <person name="Andreopoulos B."/>
            <person name="LaButti K."/>
            <person name="Kuo A."/>
            <person name="Mondo S."/>
            <person name="Riley R."/>
            <person name="Otillar R."/>
            <person name="Haridas S."/>
            <person name="Lipzen A."/>
            <person name="Grimwood J."/>
            <person name="Schmutz J."/>
            <person name="Clum A."/>
            <person name="Reid I.D."/>
            <person name="Moisan M.C."/>
            <person name="Butler G."/>
            <person name="Nguyen T.T.M."/>
            <person name="Dewar K."/>
            <person name="Conant G."/>
            <person name="Drula E."/>
            <person name="Henrissat B."/>
            <person name="Hansel C."/>
            <person name="Singer S."/>
            <person name="Hutchinson M.I."/>
            <person name="de Vries R.P."/>
            <person name="Natvig D.O."/>
            <person name="Powell A.J."/>
            <person name="Tsang A."/>
            <person name="Grigoriev I.V."/>
        </authorList>
    </citation>
    <scope>NUCLEOTIDE SEQUENCE [LARGE SCALE GENOMIC DNA]</scope>
    <source>
        <strain evidence="2 3">ATCC 24622</strain>
    </source>
</reference>
<dbReference type="Gene3D" id="2.60.40.790">
    <property type="match status" value="1"/>
</dbReference>
<accession>A0ABR3V7C1</accession>
<proteinExistence type="predicted"/>
<gene>
    <name evidence="2" type="ORF">VTK73DRAFT_4621</name>
</gene>
<feature type="compositionally biased region" description="Basic and acidic residues" evidence="1">
    <location>
        <begin position="44"/>
        <end position="72"/>
    </location>
</feature>
<comment type="caution">
    <text evidence="2">The sequence shown here is derived from an EMBL/GenBank/DDBJ whole genome shotgun (WGS) entry which is preliminary data.</text>
</comment>
<keyword evidence="3" id="KW-1185">Reference proteome</keyword>
<organism evidence="2 3">
    <name type="scientific">Phialemonium thermophilum</name>
    <dbReference type="NCBI Taxonomy" id="223376"/>
    <lineage>
        <taxon>Eukaryota</taxon>
        <taxon>Fungi</taxon>
        <taxon>Dikarya</taxon>
        <taxon>Ascomycota</taxon>
        <taxon>Pezizomycotina</taxon>
        <taxon>Sordariomycetes</taxon>
        <taxon>Sordariomycetidae</taxon>
        <taxon>Cephalothecales</taxon>
        <taxon>Cephalothecaceae</taxon>
        <taxon>Phialemonium</taxon>
    </lineage>
</organism>
<dbReference type="InterPro" id="IPR008978">
    <property type="entry name" value="HSP20-like_chaperone"/>
</dbReference>
<protein>
    <submittedName>
        <fullName evidence="2">Uncharacterized protein</fullName>
    </submittedName>
</protein>
<evidence type="ECO:0000313" key="2">
    <source>
        <dbReference type="EMBL" id="KAL1837683.1"/>
    </source>
</evidence>
<evidence type="ECO:0000313" key="3">
    <source>
        <dbReference type="Proteomes" id="UP001586593"/>
    </source>
</evidence>
<sequence length="158" mass="17546">MAQSRDWNRAYIWRSQVLHQMEKLPPDHPGRKVRVTKVPPLGQETKKTDEKQVQKKEVEEKQVEKDAEKAGKAPEPTPKLDASAPSSHPPEANTNTLVTDEQLRCRSAFYQTASSANVTLFVKNADPQKLNVHFGPKEVSGSPSPVAGCPSPRPCRRG</sequence>